<evidence type="ECO:0000313" key="2">
    <source>
        <dbReference type="EMBL" id="MBZ2198810.1"/>
    </source>
</evidence>
<keyword evidence="3" id="KW-1185">Reference proteome</keyword>
<dbReference type="EMBL" id="JAGSHT010000021">
    <property type="protein sequence ID" value="MBZ2198810.1"/>
    <property type="molecule type" value="Genomic_DNA"/>
</dbReference>
<evidence type="ECO:0008006" key="4">
    <source>
        <dbReference type="Google" id="ProtNLM"/>
    </source>
</evidence>
<comment type="caution">
    <text evidence="2">The sequence shown here is derived from an EMBL/GenBank/DDBJ whole genome shotgun (WGS) entry which is preliminary data.</text>
</comment>
<feature type="transmembrane region" description="Helical" evidence="1">
    <location>
        <begin position="12"/>
        <end position="39"/>
    </location>
</feature>
<keyword evidence="1" id="KW-0812">Transmembrane</keyword>
<dbReference type="RefSeq" id="WP_223410286.1">
    <property type="nucleotide sequence ID" value="NZ_JAGSHT010000021.1"/>
</dbReference>
<proteinExistence type="predicted"/>
<keyword evidence="1" id="KW-1133">Transmembrane helix</keyword>
<accession>A0ABS7SEL9</accession>
<sequence>MPAETITAATEFVVTTLAVLAGTAAVGAAAVGTAFWLVVRRVRRSKALRRGVDRGLLGARSVVSDGAGRHGARLQLTIAREREATTRALTAAGAQGRPVGELPAIAEHLETVAAGLDERLRLVEREPDPALRARLTERIAGEVGEYQRLATGVRESAMGNHSAAAELGAAAERLQIEGEALRTWDRRGDRDAIPDPGTGGRG</sequence>
<keyword evidence="1" id="KW-0472">Membrane</keyword>
<protein>
    <recommendedName>
        <fullName evidence="4">Secreted protein</fullName>
    </recommendedName>
</protein>
<name>A0ABS7SEL9_9MICO</name>
<dbReference type="Proteomes" id="UP000826651">
    <property type="component" value="Unassembled WGS sequence"/>
</dbReference>
<organism evidence="2 3">
    <name type="scientific">Occultella gossypii</name>
    <dbReference type="NCBI Taxonomy" id="2800820"/>
    <lineage>
        <taxon>Bacteria</taxon>
        <taxon>Bacillati</taxon>
        <taxon>Actinomycetota</taxon>
        <taxon>Actinomycetes</taxon>
        <taxon>Micrococcales</taxon>
        <taxon>Ruaniaceae</taxon>
        <taxon>Occultella</taxon>
    </lineage>
</organism>
<reference evidence="2 3" key="1">
    <citation type="submission" date="2021-04" db="EMBL/GenBank/DDBJ databases">
        <title>Ruania sp. nov., isolated from sandy soil of mangrove forest.</title>
        <authorList>
            <person name="Ge X."/>
            <person name="Huang R."/>
            <person name="Liu W."/>
        </authorList>
    </citation>
    <scope>NUCLEOTIDE SEQUENCE [LARGE SCALE GENOMIC DNA]</scope>
    <source>
        <strain evidence="2 3">N2-46</strain>
    </source>
</reference>
<evidence type="ECO:0000313" key="3">
    <source>
        <dbReference type="Proteomes" id="UP000826651"/>
    </source>
</evidence>
<evidence type="ECO:0000256" key="1">
    <source>
        <dbReference type="SAM" id="Phobius"/>
    </source>
</evidence>
<gene>
    <name evidence="2" type="ORF">KCQ71_21870</name>
</gene>